<proteinExistence type="predicted"/>
<sequence>MTLIGNDKVYTRMRGGITKATTLPAFGRVVRKTKAFSIAKKKHVAIANAWQLDTTDKKLISLLAETGKRVVAYAF</sequence>
<name>A0A380Z266_AVIPA</name>
<organism evidence="1 2">
    <name type="scientific">Avibacterium paragallinarum</name>
    <name type="common">Haemophilus gallinarum</name>
    <dbReference type="NCBI Taxonomy" id="728"/>
    <lineage>
        <taxon>Bacteria</taxon>
        <taxon>Pseudomonadati</taxon>
        <taxon>Pseudomonadota</taxon>
        <taxon>Gammaproteobacteria</taxon>
        <taxon>Pasteurellales</taxon>
        <taxon>Pasteurellaceae</taxon>
        <taxon>Avibacterium</taxon>
    </lineage>
</organism>
<reference evidence="1 2" key="1">
    <citation type="submission" date="2018-06" db="EMBL/GenBank/DDBJ databases">
        <authorList>
            <consortium name="Pathogen Informatics"/>
            <person name="Doyle S."/>
        </authorList>
    </citation>
    <scope>NUCLEOTIDE SEQUENCE [LARGE SCALE GENOMIC DNA]</scope>
    <source>
        <strain evidence="1 2">NCTC10926</strain>
    </source>
</reference>
<dbReference type="Proteomes" id="UP000254620">
    <property type="component" value="Unassembled WGS sequence"/>
</dbReference>
<protein>
    <submittedName>
        <fullName evidence="1">Uncharacterized protein</fullName>
    </submittedName>
</protein>
<evidence type="ECO:0000313" key="1">
    <source>
        <dbReference type="EMBL" id="SUV40336.1"/>
    </source>
</evidence>
<evidence type="ECO:0000313" key="2">
    <source>
        <dbReference type="Proteomes" id="UP000254620"/>
    </source>
</evidence>
<dbReference type="AlphaFoldDB" id="A0A380Z266"/>
<dbReference type="RefSeq" id="WP_115615768.1">
    <property type="nucleotide sequence ID" value="NZ_UFSW01000002.1"/>
</dbReference>
<accession>A0A380Z266</accession>
<dbReference type="EMBL" id="UFSW01000002">
    <property type="protein sequence ID" value="SUV40336.1"/>
    <property type="molecule type" value="Genomic_DNA"/>
</dbReference>
<gene>
    <name evidence="1" type="ORF">NCTC10926_02374</name>
</gene>